<evidence type="ECO:0000256" key="9">
    <source>
        <dbReference type="SAM" id="SignalP"/>
    </source>
</evidence>
<comment type="subunit">
    <text evidence="8">Part of the mitochondrial complex I assembly/MCIA complex that comprises at least the core subunits TMEM126B, NDUFAF1, ECSIT and ACAD9 and complement subunits such as COA1 and TMEM186. Interacts with ECSIT. Interacts with ACAD9. At early stages of complex I assembly, it is found in intermediate subcomplexes that contain different subunits including NDUFB6, NDUFA6, NDUFA9, NDUFS3, NDUFS7, ND1, ND2 and ND3. Interacts with TMEM70 and TMEM242.</text>
</comment>
<evidence type="ECO:0000313" key="11">
    <source>
        <dbReference type="Proteomes" id="UP000008143"/>
    </source>
</evidence>
<feature type="signal peptide" evidence="9">
    <location>
        <begin position="1"/>
        <end position="17"/>
    </location>
</feature>
<evidence type="ECO:0000256" key="7">
    <source>
        <dbReference type="ARBA" id="ARBA00031882"/>
    </source>
</evidence>
<dbReference type="Pfam" id="PF08547">
    <property type="entry name" value="CIA30"/>
    <property type="match status" value="1"/>
</dbReference>
<reference evidence="12" key="1">
    <citation type="submission" date="2025-08" db="UniProtKB">
        <authorList>
            <consortium name="RefSeq"/>
        </authorList>
    </citation>
    <scope>IDENTIFICATION</scope>
    <source>
        <strain evidence="12">Nigerian</strain>
        <tissue evidence="12">Liver and blood</tissue>
    </source>
</reference>
<evidence type="ECO:0000256" key="3">
    <source>
        <dbReference type="ARBA" id="ARBA00020004"/>
    </source>
</evidence>
<dbReference type="InterPro" id="IPR008979">
    <property type="entry name" value="Galactose-bd-like_sf"/>
</dbReference>
<keyword evidence="5" id="KW-0143">Chaperone</keyword>
<comment type="subcellular location">
    <subcellularLocation>
        <location evidence="1">Mitochondrion</location>
    </subcellularLocation>
</comment>
<comment type="similarity">
    <text evidence="2">Belongs to the CIA30 family.</text>
</comment>
<dbReference type="GO" id="GO:0005739">
    <property type="term" value="C:mitochondrion"/>
    <property type="evidence" value="ECO:0007669"/>
    <property type="project" value="UniProtKB-SubCell"/>
</dbReference>
<evidence type="ECO:0000256" key="5">
    <source>
        <dbReference type="ARBA" id="ARBA00023186"/>
    </source>
</evidence>
<dbReference type="SUPFAM" id="SSF49785">
    <property type="entry name" value="Galactose-binding domain-like"/>
    <property type="match status" value="1"/>
</dbReference>
<dbReference type="CTD" id="51103"/>
<keyword evidence="4" id="KW-0496">Mitochondrion</keyword>
<organism evidence="11 12">
    <name type="scientific">Xenopus tropicalis</name>
    <name type="common">Western clawed frog</name>
    <name type="synonym">Silurana tropicalis</name>
    <dbReference type="NCBI Taxonomy" id="8364"/>
    <lineage>
        <taxon>Eukaryota</taxon>
        <taxon>Metazoa</taxon>
        <taxon>Chordata</taxon>
        <taxon>Craniata</taxon>
        <taxon>Vertebrata</taxon>
        <taxon>Euteleostomi</taxon>
        <taxon>Amphibia</taxon>
        <taxon>Batrachia</taxon>
        <taxon>Anura</taxon>
        <taxon>Pipoidea</taxon>
        <taxon>Pipidae</taxon>
        <taxon>Xenopodinae</taxon>
        <taxon>Xenopus</taxon>
        <taxon>Silurana</taxon>
    </lineage>
</organism>
<dbReference type="Xenbase" id="XB-GENE-1007618">
    <property type="gene designation" value="ndufaf1"/>
</dbReference>
<gene>
    <name evidence="12 13" type="primary">ndufaf1</name>
</gene>
<dbReference type="AGR" id="Xenbase:XB-GENE-1007618"/>
<evidence type="ECO:0000313" key="12">
    <source>
        <dbReference type="RefSeq" id="XP_031746343.1"/>
    </source>
</evidence>
<name>A0A8J1ILJ4_XENTR</name>
<sequence>MVILCACFSCSPIPAMALSLNIIQKLHLCRHPRWTKPFCPLLHPSSQLLQCKLYSSKYRRPGLPPDNTPPWKRINFSFEKGVAGVKKHFGLLKKEVEDHLRGPGGKTLRENILEQTNVVWEFRSLEDLDKWTLSSDQEIGGKSQVSLKLGRNNQTALFYGTLNTEVPRDGETRYSGYCTMKSKTPLGAFNRKLHYDWSNFNTLYLRVRGDGRPWMVNIKSDSYFSQQRDDLYNYFIYTQGGPYWQDIKIPFSKFFLSSRGRIQDNQHPLWTDKITAVGFTLGDKANGPFQLEIDFIGLCNDRAHTEEFAYEKYKRNP</sequence>
<protein>
    <recommendedName>
        <fullName evidence="3">Complex I intermediate-associated protein 30, mitochondrial</fullName>
    </recommendedName>
    <alternativeName>
        <fullName evidence="7">NADH dehydrogenase [ubiquinone] 1 alpha subcomplex assembly factor 1</fullName>
    </alternativeName>
</protein>
<evidence type="ECO:0000256" key="6">
    <source>
        <dbReference type="ARBA" id="ARBA00029396"/>
    </source>
</evidence>
<keyword evidence="9" id="KW-0732">Signal</keyword>
<dbReference type="Proteomes" id="UP000008143">
    <property type="component" value="Chromosome 8"/>
</dbReference>
<dbReference type="PANTHER" id="PTHR13194:SF18">
    <property type="entry name" value="COMPLEX I INTERMEDIATE-ASSOCIATED PROTEIN 30, MITOCHONDRIAL"/>
    <property type="match status" value="1"/>
</dbReference>
<evidence type="ECO:0000256" key="8">
    <source>
        <dbReference type="ARBA" id="ARBA00047124"/>
    </source>
</evidence>
<keyword evidence="11" id="KW-1185">Reference proteome</keyword>
<evidence type="ECO:0000256" key="1">
    <source>
        <dbReference type="ARBA" id="ARBA00004173"/>
    </source>
</evidence>
<feature type="domain" description="NADH:ubiquinone oxidoreductase intermediate-associated protein 30" evidence="10">
    <location>
        <begin position="120"/>
        <end position="293"/>
    </location>
</feature>
<evidence type="ECO:0000256" key="2">
    <source>
        <dbReference type="ARBA" id="ARBA00007884"/>
    </source>
</evidence>
<evidence type="ECO:0000259" key="10">
    <source>
        <dbReference type="Pfam" id="PF08547"/>
    </source>
</evidence>
<evidence type="ECO:0000313" key="13">
    <source>
        <dbReference type="Xenbase" id="XB-GENE-1007618"/>
    </source>
</evidence>
<evidence type="ECO:0000256" key="4">
    <source>
        <dbReference type="ARBA" id="ARBA00023128"/>
    </source>
</evidence>
<dbReference type="InterPro" id="IPR013857">
    <property type="entry name" value="NADH-UbQ_OxRdtase-assoc_prot30"/>
</dbReference>
<accession>A0A8J1ILJ4</accession>
<comment type="function">
    <text evidence="6">As part of the MCIA complex, involved in the assembly of the mitochondrial complex I.</text>
</comment>
<feature type="chain" id="PRO_5035176439" description="Complex I intermediate-associated protein 30, mitochondrial" evidence="9">
    <location>
        <begin position="18"/>
        <end position="317"/>
    </location>
</feature>
<dbReference type="RefSeq" id="XP_031746343.1">
    <property type="nucleotide sequence ID" value="XM_031890483.1"/>
</dbReference>
<dbReference type="Gene3D" id="2.60.120.430">
    <property type="entry name" value="Galactose-binding lectin"/>
    <property type="match status" value="1"/>
</dbReference>
<dbReference type="GeneID" id="549907"/>
<dbReference type="PANTHER" id="PTHR13194">
    <property type="entry name" value="COMPLEX I INTERMEDIATE-ASSOCIATED PROTEIN 30"/>
    <property type="match status" value="1"/>
</dbReference>
<dbReference type="InterPro" id="IPR039131">
    <property type="entry name" value="NDUFAF1"/>
</dbReference>
<dbReference type="AlphaFoldDB" id="A0A8J1ILJ4"/>
<proteinExistence type="inferred from homology"/>